<evidence type="ECO:0000313" key="13">
    <source>
        <dbReference type="Proteomes" id="UP000254343"/>
    </source>
</evidence>
<dbReference type="GO" id="GO:0090529">
    <property type="term" value="P:cell septum assembly"/>
    <property type="evidence" value="ECO:0007669"/>
    <property type="project" value="InterPro"/>
</dbReference>
<keyword evidence="2 9" id="KW-1003">Cell membrane</keyword>
<dbReference type="InterPro" id="IPR013685">
    <property type="entry name" value="POTRA_FtsQ_type"/>
</dbReference>
<feature type="domain" description="POTRA" evidence="11">
    <location>
        <begin position="106"/>
        <end position="174"/>
    </location>
</feature>
<evidence type="ECO:0000259" key="11">
    <source>
        <dbReference type="PROSITE" id="PS51779"/>
    </source>
</evidence>
<keyword evidence="3 9" id="KW-0997">Cell inner membrane</keyword>
<dbReference type="RefSeq" id="WP_002718927.1">
    <property type="nucleotide sequence ID" value="NZ_UFSI01000001.1"/>
</dbReference>
<dbReference type="OrthoDB" id="9783091at2"/>
<dbReference type="Pfam" id="PF08478">
    <property type="entry name" value="POTRA_1"/>
    <property type="match status" value="1"/>
</dbReference>
<dbReference type="InterPro" id="IPR045335">
    <property type="entry name" value="FtsQ_C_sf"/>
</dbReference>
<comment type="similarity">
    <text evidence="9">Belongs to the FtsQ/DivIB family. FtsQ subfamily.</text>
</comment>
<dbReference type="GO" id="GO:0005886">
    <property type="term" value="C:plasma membrane"/>
    <property type="evidence" value="ECO:0007669"/>
    <property type="project" value="UniProtKB-SubCell"/>
</dbReference>
<evidence type="ECO:0000256" key="9">
    <source>
        <dbReference type="HAMAP-Rule" id="MF_00911"/>
    </source>
</evidence>
<organism evidence="12 13">
    <name type="scientific">Afipia felis</name>
    <name type="common">Cat scratch disease bacillus</name>
    <dbReference type="NCBI Taxonomy" id="1035"/>
    <lineage>
        <taxon>Bacteria</taxon>
        <taxon>Pseudomonadati</taxon>
        <taxon>Pseudomonadota</taxon>
        <taxon>Alphaproteobacteria</taxon>
        <taxon>Hyphomicrobiales</taxon>
        <taxon>Nitrobacteraceae</taxon>
        <taxon>Afipia</taxon>
    </lineage>
</organism>
<evidence type="ECO:0000256" key="4">
    <source>
        <dbReference type="ARBA" id="ARBA00022618"/>
    </source>
</evidence>
<dbReference type="Pfam" id="PF03799">
    <property type="entry name" value="FtsQ_DivIB_C"/>
    <property type="match status" value="1"/>
</dbReference>
<keyword evidence="5 9" id="KW-0812">Transmembrane</keyword>
<dbReference type="InterPro" id="IPR034746">
    <property type="entry name" value="POTRA"/>
</dbReference>
<reference evidence="12 13" key="1">
    <citation type="submission" date="2018-06" db="EMBL/GenBank/DDBJ databases">
        <authorList>
            <consortium name="Pathogen Informatics"/>
            <person name="Doyle S."/>
        </authorList>
    </citation>
    <scope>NUCLEOTIDE SEQUENCE [LARGE SCALE GENOMIC DNA]</scope>
    <source>
        <strain evidence="12 13">NCTC12722</strain>
    </source>
</reference>
<evidence type="ECO:0000256" key="3">
    <source>
        <dbReference type="ARBA" id="ARBA00022519"/>
    </source>
</evidence>
<dbReference type="Gene3D" id="3.40.50.11690">
    <property type="entry name" value="Cell division protein FtsQ/DivIB"/>
    <property type="match status" value="1"/>
</dbReference>
<accession>A0A380W5C1</accession>
<dbReference type="InterPro" id="IPR005548">
    <property type="entry name" value="Cell_div_FtsQ/DivIB_C"/>
</dbReference>
<dbReference type="PANTHER" id="PTHR35851">
    <property type="entry name" value="CELL DIVISION PROTEIN FTSQ"/>
    <property type="match status" value="1"/>
</dbReference>
<evidence type="ECO:0000256" key="7">
    <source>
        <dbReference type="ARBA" id="ARBA00023136"/>
    </source>
</evidence>
<dbReference type="PANTHER" id="PTHR35851:SF1">
    <property type="entry name" value="CELL DIVISION PROTEIN FTSQ"/>
    <property type="match status" value="1"/>
</dbReference>
<dbReference type="PROSITE" id="PS51779">
    <property type="entry name" value="POTRA"/>
    <property type="match status" value="1"/>
</dbReference>
<dbReference type="Gene3D" id="3.10.20.310">
    <property type="entry name" value="membrane protein fhac"/>
    <property type="match status" value="1"/>
</dbReference>
<dbReference type="GO" id="GO:0043093">
    <property type="term" value="P:FtsZ-dependent cytokinesis"/>
    <property type="evidence" value="ECO:0007669"/>
    <property type="project" value="UniProtKB-UniRule"/>
</dbReference>
<proteinExistence type="inferred from homology"/>
<keyword evidence="7 9" id="KW-0472">Membrane</keyword>
<dbReference type="Proteomes" id="UP000254343">
    <property type="component" value="Unassembled WGS sequence"/>
</dbReference>
<evidence type="ECO:0000256" key="10">
    <source>
        <dbReference type="SAM" id="MobiDB-lite"/>
    </source>
</evidence>
<keyword evidence="4 9" id="KW-0132">Cell division</keyword>
<evidence type="ECO:0000256" key="8">
    <source>
        <dbReference type="ARBA" id="ARBA00023306"/>
    </source>
</evidence>
<gene>
    <name evidence="9" type="primary">ftsQ</name>
    <name evidence="12" type="ORF">NCTC12722_01333</name>
</gene>
<evidence type="ECO:0000256" key="2">
    <source>
        <dbReference type="ARBA" id="ARBA00022475"/>
    </source>
</evidence>
<evidence type="ECO:0000313" key="12">
    <source>
        <dbReference type="EMBL" id="SUU84148.1"/>
    </source>
</evidence>
<sequence length="324" mass="35447">MDGGGRLSRSVRQTQSRSAPVRKAAAPSRDAMASTRRYVFEPEREENPNGFFARLERRLPRGLGVTATVVLLIGAGLFGVVRGGHADNVVTAFQDTRNALANAVGFRITDVAISGRKQLTQDEILAVGGVNGRSSLLFLDAATVRDRLKGDPWIADATVQKLYPGRLQIDITERKPYALWQQEGRLSVIAEDGTVLEPYVANRFNLLPLVVGDGAQERAHAFLDLLANYPNIRNQTRAIILVGDRRWNLRLTNGIDVRLPETGTETALATLVKLDSDEQLLSRDITSIDMRLPDRVTVRLSEDAAKARADAIAASKSKRKAGDA</sequence>
<dbReference type="HAMAP" id="MF_00911">
    <property type="entry name" value="FtsQ_subfam"/>
    <property type="match status" value="1"/>
</dbReference>
<keyword evidence="6 9" id="KW-1133">Transmembrane helix</keyword>
<evidence type="ECO:0000256" key="6">
    <source>
        <dbReference type="ARBA" id="ARBA00022989"/>
    </source>
</evidence>
<feature type="transmembrane region" description="Helical" evidence="9">
    <location>
        <begin position="62"/>
        <end position="81"/>
    </location>
</feature>
<dbReference type="InterPro" id="IPR026579">
    <property type="entry name" value="FtsQ"/>
</dbReference>
<dbReference type="AlphaFoldDB" id="A0A380W5C1"/>
<feature type="region of interest" description="Disordered" evidence="10">
    <location>
        <begin position="1"/>
        <end position="34"/>
    </location>
</feature>
<keyword evidence="8 9" id="KW-0131">Cell cycle</keyword>
<name>A0A380W5C1_AFIFE</name>
<comment type="function">
    <text evidence="9">Essential cell division protein.</text>
</comment>
<protein>
    <recommendedName>
        <fullName evidence="9">Cell division protein FtsQ</fullName>
    </recommendedName>
</protein>
<evidence type="ECO:0000256" key="1">
    <source>
        <dbReference type="ARBA" id="ARBA00004370"/>
    </source>
</evidence>
<evidence type="ECO:0000256" key="5">
    <source>
        <dbReference type="ARBA" id="ARBA00022692"/>
    </source>
</evidence>
<dbReference type="EMBL" id="UIGB01000001">
    <property type="protein sequence ID" value="SUU84148.1"/>
    <property type="molecule type" value="Genomic_DNA"/>
</dbReference>
<comment type="subcellular location">
    <subcellularLocation>
        <location evidence="9">Cell inner membrane</location>
        <topology evidence="9">Single-pass type II membrane protein</topology>
    </subcellularLocation>
    <subcellularLocation>
        <location evidence="1">Membrane</location>
    </subcellularLocation>
    <text evidence="9">Localizes to the division septum.</text>
</comment>
<dbReference type="GO" id="GO:0032153">
    <property type="term" value="C:cell division site"/>
    <property type="evidence" value="ECO:0007669"/>
    <property type="project" value="UniProtKB-UniRule"/>
</dbReference>